<gene>
    <name evidence="3" type="ORF">RM530_10855</name>
</gene>
<sequence>MRTFPQQRLVVIGGGNGLGRACALHFARAGWRVLVSDLDPADAQDTADRIVSAGGSAVACVCDVRDERALAAVAESAQRHWGGSDVWINNAGVSRSKAVPELSIDEWRHQLDTNLLGCARSTQVALAALDRVGGGHIVNVAGHISSGSKLETAADSATRAAIIEWSLTLRACLRGRAIGLSVACGPAFADRLAAEVFHAVMRNRFLITAERGHRWQNWRRHLPA</sequence>
<protein>
    <submittedName>
        <fullName evidence="3">SDR family NAD(P)-dependent oxidoreductase</fullName>
    </submittedName>
</protein>
<reference evidence="3 4" key="1">
    <citation type="submission" date="2023-09" db="EMBL/GenBank/DDBJ databases">
        <authorList>
            <person name="Rey-Velasco X."/>
        </authorList>
    </citation>
    <scope>NUCLEOTIDE SEQUENCE [LARGE SCALE GENOMIC DNA]</scope>
    <source>
        <strain evidence="3 4">W345</strain>
    </source>
</reference>
<name>A0ABU2WJ07_9GAMM</name>
<evidence type="ECO:0000256" key="2">
    <source>
        <dbReference type="ARBA" id="ARBA00023002"/>
    </source>
</evidence>
<proteinExistence type="inferred from homology"/>
<keyword evidence="2" id="KW-0560">Oxidoreductase</keyword>
<accession>A0ABU2WJ07</accession>
<dbReference type="RefSeq" id="WP_311365248.1">
    <property type="nucleotide sequence ID" value="NZ_JAVRIC010000014.1"/>
</dbReference>
<dbReference type="CDD" id="cd05233">
    <property type="entry name" value="SDR_c"/>
    <property type="match status" value="1"/>
</dbReference>
<dbReference type="SUPFAM" id="SSF51735">
    <property type="entry name" value="NAD(P)-binding Rossmann-fold domains"/>
    <property type="match status" value="1"/>
</dbReference>
<dbReference type="PANTHER" id="PTHR43669">
    <property type="entry name" value="5-KETO-D-GLUCONATE 5-REDUCTASE"/>
    <property type="match status" value="1"/>
</dbReference>
<dbReference type="PRINTS" id="PR00081">
    <property type="entry name" value="GDHRDH"/>
</dbReference>
<comment type="caution">
    <text evidence="3">The sequence shown here is derived from an EMBL/GenBank/DDBJ whole genome shotgun (WGS) entry which is preliminary data.</text>
</comment>
<dbReference type="InterPro" id="IPR036291">
    <property type="entry name" value="NAD(P)-bd_dom_sf"/>
</dbReference>
<evidence type="ECO:0000313" key="4">
    <source>
        <dbReference type="Proteomes" id="UP001254608"/>
    </source>
</evidence>
<dbReference type="Proteomes" id="UP001254608">
    <property type="component" value="Unassembled WGS sequence"/>
</dbReference>
<comment type="similarity">
    <text evidence="1">Belongs to the short-chain dehydrogenases/reductases (SDR) family.</text>
</comment>
<dbReference type="Pfam" id="PF00106">
    <property type="entry name" value="adh_short"/>
    <property type="match status" value="1"/>
</dbReference>
<dbReference type="InterPro" id="IPR002347">
    <property type="entry name" value="SDR_fam"/>
</dbReference>
<organism evidence="3 4">
    <name type="scientific">Banduia mediterranea</name>
    <dbReference type="NCBI Taxonomy" id="3075609"/>
    <lineage>
        <taxon>Bacteria</taxon>
        <taxon>Pseudomonadati</taxon>
        <taxon>Pseudomonadota</taxon>
        <taxon>Gammaproteobacteria</taxon>
        <taxon>Nevskiales</taxon>
        <taxon>Algiphilaceae</taxon>
        <taxon>Banduia</taxon>
    </lineage>
</organism>
<dbReference type="EMBL" id="JAVRIC010000014">
    <property type="protein sequence ID" value="MDT0497856.1"/>
    <property type="molecule type" value="Genomic_DNA"/>
</dbReference>
<evidence type="ECO:0000256" key="1">
    <source>
        <dbReference type="ARBA" id="ARBA00006484"/>
    </source>
</evidence>
<dbReference type="Gene3D" id="3.40.50.720">
    <property type="entry name" value="NAD(P)-binding Rossmann-like Domain"/>
    <property type="match status" value="1"/>
</dbReference>
<dbReference type="PANTHER" id="PTHR43669:SF3">
    <property type="entry name" value="ALCOHOL DEHYDROGENASE, PUTATIVE (AFU_ORTHOLOGUE AFUA_3G03445)-RELATED"/>
    <property type="match status" value="1"/>
</dbReference>
<keyword evidence="4" id="KW-1185">Reference proteome</keyword>
<evidence type="ECO:0000313" key="3">
    <source>
        <dbReference type="EMBL" id="MDT0497856.1"/>
    </source>
</evidence>